<evidence type="ECO:0000256" key="2">
    <source>
        <dbReference type="SAM" id="Phobius"/>
    </source>
</evidence>
<sequence length="269" mass="30448">SPSATFRIRWFGERHELVTRPRARLGSVTLAARDLLGEYRVGRHYFICFELAVSITTGFLVGLGWFSQNCSTYLSAVAAVSVFSTLMALTFPLQVTAENFKRLLLEMISASVALLSAMELDSQSDSLMYFQVALTVALAWCRPFTLATRLRQRTIEITQRQFTSQFANSTHKTVTHQKKTNPPYTSQDQDDVISQNILQQFRNLQEMDPKSVRIHPSDWHLIKIAFYANVSKHNGTTTFPPPIHSAEVLTILVHAAALQREIPQQPQLH</sequence>
<proteinExistence type="predicted"/>
<dbReference type="VEuPathDB" id="TriTrypDB:BSAL_18700c"/>
<gene>
    <name evidence="3" type="ORF">BSAL_18700c</name>
</gene>
<keyword evidence="2" id="KW-1133">Transmembrane helix</keyword>
<evidence type="ECO:0000313" key="4">
    <source>
        <dbReference type="Proteomes" id="UP000051952"/>
    </source>
</evidence>
<protein>
    <recommendedName>
        <fullName evidence="5">Transmembrane protein</fullName>
    </recommendedName>
</protein>
<evidence type="ECO:0008006" key="5">
    <source>
        <dbReference type="Google" id="ProtNLM"/>
    </source>
</evidence>
<feature type="transmembrane region" description="Helical" evidence="2">
    <location>
        <begin position="126"/>
        <end position="145"/>
    </location>
</feature>
<feature type="compositionally biased region" description="Polar residues" evidence="1">
    <location>
        <begin position="180"/>
        <end position="189"/>
    </location>
</feature>
<organism evidence="3 4">
    <name type="scientific">Bodo saltans</name>
    <name type="common">Flagellated protozoan</name>
    <dbReference type="NCBI Taxonomy" id="75058"/>
    <lineage>
        <taxon>Eukaryota</taxon>
        <taxon>Discoba</taxon>
        <taxon>Euglenozoa</taxon>
        <taxon>Kinetoplastea</taxon>
        <taxon>Metakinetoplastina</taxon>
        <taxon>Eubodonida</taxon>
        <taxon>Bodonidae</taxon>
        <taxon>Bodo</taxon>
    </lineage>
</organism>
<dbReference type="EMBL" id="CYKH01001692">
    <property type="protein sequence ID" value="CUG88997.1"/>
    <property type="molecule type" value="Genomic_DNA"/>
</dbReference>
<keyword evidence="4" id="KW-1185">Reference proteome</keyword>
<keyword evidence="2" id="KW-0812">Transmembrane</keyword>
<evidence type="ECO:0000313" key="3">
    <source>
        <dbReference type="EMBL" id="CUG88997.1"/>
    </source>
</evidence>
<evidence type="ECO:0000256" key="1">
    <source>
        <dbReference type="SAM" id="MobiDB-lite"/>
    </source>
</evidence>
<keyword evidence="2" id="KW-0472">Membrane</keyword>
<accession>A0A0S4JFU1</accession>
<feature type="transmembrane region" description="Helical" evidence="2">
    <location>
        <begin position="45"/>
        <end position="66"/>
    </location>
</feature>
<dbReference type="Proteomes" id="UP000051952">
    <property type="component" value="Unassembled WGS sequence"/>
</dbReference>
<feature type="transmembrane region" description="Helical" evidence="2">
    <location>
        <begin position="72"/>
        <end position="91"/>
    </location>
</feature>
<feature type="non-terminal residue" evidence="3">
    <location>
        <position position="1"/>
    </location>
</feature>
<dbReference type="AlphaFoldDB" id="A0A0S4JFU1"/>
<feature type="region of interest" description="Disordered" evidence="1">
    <location>
        <begin position="169"/>
        <end position="189"/>
    </location>
</feature>
<name>A0A0S4JFU1_BODSA</name>
<reference evidence="4" key="1">
    <citation type="submission" date="2015-09" db="EMBL/GenBank/DDBJ databases">
        <authorList>
            <consortium name="Pathogen Informatics"/>
        </authorList>
    </citation>
    <scope>NUCLEOTIDE SEQUENCE [LARGE SCALE GENOMIC DNA]</scope>
    <source>
        <strain evidence="4">Lake Konstanz</strain>
    </source>
</reference>